<gene>
    <name evidence="1" type="ORF">U2I54_03495</name>
</gene>
<dbReference type="Proteomes" id="UP001291930">
    <property type="component" value="Unassembled WGS sequence"/>
</dbReference>
<dbReference type="Pfam" id="PF13424">
    <property type="entry name" value="TPR_12"/>
    <property type="match status" value="1"/>
</dbReference>
<dbReference type="EMBL" id="JAXOVW010000004">
    <property type="protein sequence ID" value="MDZ5606194.1"/>
    <property type="molecule type" value="Genomic_DNA"/>
</dbReference>
<dbReference type="RefSeq" id="WP_374216796.1">
    <property type="nucleotide sequence ID" value="NZ_JAXOVW010000004.1"/>
</dbReference>
<dbReference type="InterPro" id="IPR011990">
    <property type="entry name" value="TPR-like_helical_dom_sf"/>
</dbReference>
<keyword evidence="2" id="KW-1185">Reference proteome</keyword>
<evidence type="ECO:0000313" key="1">
    <source>
        <dbReference type="EMBL" id="MDZ5606194.1"/>
    </source>
</evidence>
<dbReference type="InterPro" id="IPR019734">
    <property type="entry name" value="TPR_rpt"/>
</dbReference>
<dbReference type="Pfam" id="PF18801">
    <property type="entry name" value="RapH_N"/>
    <property type="match status" value="1"/>
</dbReference>
<reference evidence="2" key="1">
    <citation type="submission" date="2023-11" db="EMBL/GenBank/DDBJ databases">
        <title>Genome Sequence of Bacillus pseudomycoides stain BUPM19.</title>
        <authorList>
            <person name="Farhat A."/>
        </authorList>
    </citation>
    <scope>NUCLEOTIDE SEQUENCE [LARGE SCALE GENOMIC DNA]</scope>
    <source>
        <strain evidence="2">BUPM19</strain>
    </source>
</reference>
<comment type="caution">
    <text evidence="1">The sequence shown here is derived from an EMBL/GenBank/DDBJ whole genome shotgun (WGS) entry which is preliminary data.</text>
</comment>
<dbReference type="SUPFAM" id="SSF48452">
    <property type="entry name" value="TPR-like"/>
    <property type="match status" value="1"/>
</dbReference>
<organism evidence="1 2">
    <name type="scientific">Bacillus bingmayongensis</name>
    <dbReference type="NCBI Taxonomy" id="1150157"/>
    <lineage>
        <taxon>Bacteria</taxon>
        <taxon>Bacillati</taxon>
        <taxon>Bacillota</taxon>
        <taxon>Bacilli</taxon>
        <taxon>Bacillales</taxon>
        <taxon>Bacillaceae</taxon>
        <taxon>Bacillus</taxon>
    </lineage>
</organism>
<dbReference type="SMART" id="SM00028">
    <property type="entry name" value="TPR"/>
    <property type="match status" value="4"/>
</dbReference>
<protein>
    <submittedName>
        <fullName evidence="1">Rap family tetratricopeptide repeat protein</fullName>
    </submittedName>
</protein>
<dbReference type="Gene3D" id="1.25.40.10">
    <property type="entry name" value="Tetratricopeptide repeat domain"/>
    <property type="match status" value="1"/>
</dbReference>
<proteinExistence type="predicted"/>
<sequence length="364" mass="43182">MSIHVVTKEQIKHSLDAWYQSMLQQHVEKATSLKEEIDGKIAKVEEDQNLLLYYALLDFRYTVLTDGLGITKDSFKEIDSFHIPSDNFLKFYYYFFKGIHSTSISNFVEARNHYEKAEELLKYITDEIERAEFYYRISTFYNFTYQSFKVIKYGNMALDIFSQHPGYKINVALCKNLLGGICVHLKQYEEAEEYFTAAIDILQKQKEEILILRVRNNIGWLYASQNLSPLAIRHLSEVFEKIPNHYKSILLLGREYFKLGETEKVTELVERGLSICNKLDDELYKHHFNILNEMNRNISTENIEKVISEGIRYFDKEELYEYTQEYAEKLAIRFYKESNHVKASEYFYLQHEAKEKNFEKGALK</sequence>
<name>A0ABU5JRZ0_9BACI</name>
<accession>A0ABU5JRZ0</accession>
<evidence type="ECO:0000313" key="2">
    <source>
        <dbReference type="Proteomes" id="UP001291930"/>
    </source>
</evidence>